<evidence type="ECO:0000313" key="2">
    <source>
        <dbReference type="Proteomes" id="UP001215280"/>
    </source>
</evidence>
<sequence length="197" mass="22116">LPTEITSEIFMHCLPCSLFEASSLQPSRAPMLLLHVCRSWRSLAISTPGLWVELCLLLRPLPKTLFDPETLDQLLSDWLECAGARPLSLILKGFTEGEEGRRLISTALNRLATRIQTLHLAINIDDFPDSEQIPGFPLLRNLQLSFPFNQPTELSARENPIQIFNAASGLRGIHLYLQTSPTLLAIPWEQLTEFTGE</sequence>
<dbReference type="SUPFAM" id="SSF81383">
    <property type="entry name" value="F-box domain"/>
    <property type="match status" value="1"/>
</dbReference>
<gene>
    <name evidence="1" type="ORF">DFH07DRAFT_697542</name>
</gene>
<dbReference type="AlphaFoldDB" id="A0AAD7HPX5"/>
<protein>
    <recommendedName>
        <fullName evidence="3">F-box domain-containing protein</fullName>
    </recommendedName>
</protein>
<reference evidence="1" key="1">
    <citation type="submission" date="2023-03" db="EMBL/GenBank/DDBJ databases">
        <title>Massive genome expansion in bonnet fungi (Mycena s.s.) driven by repeated elements and novel gene families across ecological guilds.</title>
        <authorList>
            <consortium name="Lawrence Berkeley National Laboratory"/>
            <person name="Harder C.B."/>
            <person name="Miyauchi S."/>
            <person name="Viragh M."/>
            <person name="Kuo A."/>
            <person name="Thoen E."/>
            <person name="Andreopoulos B."/>
            <person name="Lu D."/>
            <person name="Skrede I."/>
            <person name="Drula E."/>
            <person name="Henrissat B."/>
            <person name="Morin E."/>
            <person name="Kohler A."/>
            <person name="Barry K."/>
            <person name="LaButti K."/>
            <person name="Morin E."/>
            <person name="Salamov A."/>
            <person name="Lipzen A."/>
            <person name="Mereny Z."/>
            <person name="Hegedus B."/>
            <person name="Baldrian P."/>
            <person name="Stursova M."/>
            <person name="Weitz H."/>
            <person name="Taylor A."/>
            <person name="Grigoriev I.V."/>
            <person name="Nagy L.G."/>
            <person name="Martin F."/>
            <person name="Kauserud H."/>
        </authorList>
    </citation>
    <scope>NUCLEOTIDE SEQUENCE</scope>
    <source>
        <strain evidence="1">CBHHK188m</strain>
    </source>
</reference>
<dbReference type="InterPro" id="IPR036047">
    <property type="entry name" value="F-box-like_dom_sf"/>
</dbReference>
<dbReference type="Proteomes" id="UP001215280">
    <property type="component" value="Unassembled WGS sequence"/>
</dbReference>
<feature type="non-terminal residue" evidence="1">
    <location>
        <position position="197"/>
    </location>
</feature>
<feature type="non-terminal residue" evidence="1">
    <location>
        <position position="1"/>
    </location>
</feature>
<name>A0AAD7HPX5_9AGAR</name>
<evidence type="ECO:0008006" key="3">
    <source>
        <dbReference type="Google" id="ProtNLM"/>
    </source>
</evidence>
<accession>A0AAD7HPX5</accession>
<proteinExistence type="predicted"/>
<keyword evidence="2" id="KW-1185">Reference proteome</keyword>
<dbReference type="EMBL" id="JARJLG010000235">
    <property type="protein sequence ID" value="KAJ7724747.1"/>
    <property type="molecule type" value="Genomic_DNA"/>
</dbReference>
<comment type="caution">
    <text evidence="1">The sequence shown here is derived from an EMBL/GenBank/DDBJ whole genome shotgun (WGS) entry which is preliminary data.</text>
</comment>
<evidence type="ECO:0000313" key="1">
    <source>
        <dbReference type="EMBL" id="KAJ7724747.1"/>
    </source>
</evidence>
<dbReference type="Gene3D" id="1.20.1280.50">
    <property type="match status" value="1"/>
</dbReference>
<organism evidence="1 2">
    <name type="scientific">Mycena maculata</name>
    <dbReference type="NCBI Taxonomy" id="230809"/>
    <lineage>
        <taxon>Eukaryota</taxon>
        <taxon>Fungi</taxon>
        <taxon>Dikarya</taxon>
        <taxon>Basidiomycota</taxon>
        <taxon>Agaricomycotina</taxon>
        <taxon>Agaricomycetes</taxon>
        <taxon>Agaricomycetidae</taxon>
        <taxon>Agaricales</taxon>
        <taxon>Marasmiineae</taxon>
        <taxon>Mycenaceae</taxon>
        <taxon>Mycena</taxon>
    </lineage>
</organism>